<dbReference type="SUPFAM" id="SSF52266">
    <property type="entry name" value="SGNH hydrolase"/>
    <property type="match status" value="1"/>
</dbReference>
<feature type="domain" description="SGNH hydrolase-type esterase" evidence="1">
    <location>
        <begin position="6"/>
        <end position="199"/>
    </location>
</feature>
<dbReference type="CDD" id="cd01839">
    <property type="entry name" value="SGNH_arylesterase_like"/>
    <property type="match status" value="1"/>
</dbReference>
<gene>
    <name evidence="2" type="ORF">ACFQDI_13315</name>
</gene>
<dbReference type="EMBL" id="JBHSMQ010000004">
    <property type="protein sequence ID" value="MFC5455837.1"/>
    <property type="molecule type" value="Genomic_DNA"/>
</dbReference>
<dbReference type="Pfam" id="PF13472">
    <property type="entry name" value="Lipase_GDSL_2"/>
    <property type="match status" value="1"/>
</dbReference>
<dbReference type="GO" id="GO:0016787">
    <property type="term" value="F:hydrolase activity"/>
    <property type="evidence" value="ECO:0007669"/>
    <property type="project" value="UniProtKB-KW"/>
</dbReference>
<evidence type="ECO:0000313" key="2">
    <source>
        <dbReference type="EMBL" id="MFC5455837.1"/>
    </source>
</evidence>
<sequence>MKNVLCFGDSNTWGFVPESISLPSPERHPHDVRWTGILARELGSRFRVIEEGQNGRTTVHDDPFALARNGRAVLPAILESHKPLDLVVMMLGTNDLKAVYGVSPGEIATGVKMLAQMILGSDAGLGHKAPKLLLLCPPAIGDQMHLPDVAAKFPNGQKDSRRLPKYYESVASALGCAFLNTQTLVEPGSDGIHLDAAAHGRLGKAVAALVKSILPPDA</sequence>
<evidence type="ECO:0000259" key="1">
    <source>
        <dbReference type="Pfam" id="PF13472"/>
    </source>
</evidence>
<organism evidence="2 3">
    <name type="scientific">Prosthecobacter fluviatilis</name>
    <dbReference type="NCBI Taxonomy" id="445931"/>
    <lineage>
        <taxon>Bacteria</taxon>
        <taxon>Pseudomonadati</taxon>
        <taxon>Verrucomicrobiota</taxon>
        <taxon>Verrucomicrobiia</taxon>
        <taxon>Verrucomicrobiales</taxon>
        <taxon>Verrucomicrobiaceae</taxon>
        <taxon>Prosthecobacter</taxon>
    </lineage>
</organism>
<reference evidence="3" key="1">
    <citation type="journal article" date="2019" name="Int. J. Syst. Evol. Microbiol.">
        <title>The Global Catalogue of Microorganisms (GCM) 10K type strain sequencing project: providing services to taxonomists for standard genome sequencing and annotation.</title>
        <authorList>
            <consortium name="The Broad Institute Genomics Platform"/>
            <consortium name="The Broad Institute Genome Sequencing Center for Infectious Disease"/>
            <person name="Wu L."/>
            <person name="Ma J."/>
        </authorList>
    </citation>
    <scope>NUCLEOTIDE SEQUENCE [LARGE SCALE GENOMIC DNA]</scope>
    <source>
        <strain evidence="3">CGMCC 4.1469</strain>
    </source>
</reference>
<dbReference type="Proteomes" id="UP001596052">
    <property type="component" value="Unassembled WGS sequence"/>
</dbReference>
<proteinExistence type="predicted"/>
<accession>A0ABW0KSY6</accession>
<dbReference type="RefSeq" id="WP_377167305.1">
    <property type="nucleotide sequence ID" value="NZ_JBHSMQ010000004.1"/>
</dbReference>
<evidence type="ECO:0000313" key="3">
    <source>
        <dbReference type="Proteomes" id="UP001596052"/>
    </source>
</evidence>
<name>A0ABW0KSY6_9BACT</name>
<keyword evidence="3" id="KW-1185">Reference proteome</keyword>
<dbReference type="InterPro" id="IPR013830">
    <property type="entry name" value="SGNH_hydro"/>
</dbReference>
<protein>
    <submittedName>
        <fullName evidence="2">SGNH/GDSL hydrolase family protein</fullName>
    </submittedName>
</protein>
<keyword evidence="2" id="KW-0378">Hydrolase</keyword>
<comment type="caution">
    <text evidence="2">The sequence shown here is derived from an EMBL/GenBank/DDBJ whole genome shotgun (WGS) entry which is preliminary data.</text>
</comment>
<dbReference type="Gene3D" id="3.40.50.1110">
    <property type="entry name" value="SGNH hydrolase"/>
    <property type="match status" value="1"/>
</dbReference>
<dbReference type="InterPro" id="IPR036514">
    <property type="entry name" value="SGNH_hydro_sf"/>
</dbReference>